<dbReference type="Proteomes" id="UP000827092">
    <property type="component" value="Unassembled WGS sequence"/>
</dbReference>
<protein>
    <submittedName>
        <fullName evidence="2">Uncharacterized protein</fullName>
    </submittedName>
</protein>
<evidence type="ECO:0000313" key="3">
    <source>
        <dbReference type="Proteomes" id="UP000827092"/>
    </source>
</evidence>
<keyword evidence="3" id="KW-1185">Reference proteome</keyword>
<proteinExistence type="predicted"/>
<gene>
    <name evidence="2" type="ORF">JTE90_013588</name>
</gene>
<evidence type="ECO:0000256" key="1">
    <source>
        <dbReference type="SAM" id="MobiDB-lite"/>
    </source>
</evidence>
<reference evidence="2 3" key="1">
    <citation type="journal article" date="2022" name="Nat. Ecol. Evol.">
        <title>A masculinizing supergene underlies an exaggerated male reproductive morph in a spider.</title>
        <authorList>
            <person name="Hendrickx F."/>
            <person name="De Corte Z."/>
            <person name="Sonet G."/>
            <person name="Van Belleghem S.M."/>
            <person name="Kostlbacher S."/>
            <person name="Vangestel C."/>
        </authorList>
    </citation>
    <scope>NUCLEOTIDE SEQUENCE [LARGE SCALE GENOMIC DNA]</scope>
    <source>
        <strain evidence="2">W744_W776</strain>
    </source>
</reference>
<organism evidence="2 3">
    <name type="scientific">Oedothorax gibbosus</name>
    <dbReference type="NCBI Taxonomy" id="931172"/>
    <lineage>
        <taxon>Eukaryota</taxon>
        <taxon>Metazoa</taxon>
        <taxon>Ecdysozoa</taxon>
        <taxon>Arthropoda</taxon>
        <taxon>Chelicerata</taxon>
        <taxon>Arachnida</taxon>
        <taxon>Araneae</taxon>
        <taxon>Araneomorphae</taxon>
        <taxon>Entelegynae</taxon>
        <taxon>Araneoidea</taxon>
        <taxon>Linyphiidae</taxon>
        <taxon>Erigoninae</taxon>
        <taxon>Oedothorax</taxon>
    </lineage>
</organism>
<evidence type="ECO:0000313" key="2">
    <source>
        <dbReference type="EMBL" id="KAG8195113.1"/>
    </source>
</evidence>
<dbReference type="AlphaFoldDB" id="A0AAV6VGC2"/>
<dbReference type="EMBL" id="JAFNEN010000093">
    <property type="protein sequence ID" value="KAG8195113.1"/>
    <property type="molecule type" value="Genomic_DNA"/>
</dbReference>
<accession>A0AAV6VGC2</accession>
<name>A0AAV6VGC2_9ARAC</name>
<comment type="caution">
    <text evidence="2">The sequence shown here is derived from an EMBL/GenBank/DDBJ whole genome shotgun (WGS) entry which is preliminary data.</text>
</comment>
<feature type="region of interest" description="Disordered" evidence="1">
    <location>
        <begin position="33"/>
        <end position="57"/>
    </location>
</feature>
<feature type="compositionally biased region" description="Polar residues" evidence="1">
    <location>
        <begin position="44"/>
        <end position="57"/>
    </location>
</feature>
<sequence>MERPFKNRPRIEKCSMAPSGYATVLNVRKADTAIVDPGPRDGTKSSVPKWSNDTSTTMAIQGRDGKSLWLFPPSILK</sequence>